<dbReference type="RefSeq" id="WP_166048931.1">
    <property type="nucleotide sequence ID" value="NZ_JAAMPJ010000006.1"/>
</dbReference>
<name>A0A7C9RSV8_9PSEU</name>
<dbReference type="Proteomes" id="UP000481360">
    <property type="component" value="Unassembled WGS sequence"/>
</dbReference>
<evidence type="ECO:0000313" key="2">
    <source>
        <dbReference type="EMBL" id="NGY61968.1"/>
    </source>
</evidence>
<sequence length="131" mass="13424">MLIKLGIVTTGVALLLGGTAQAAVPTPPSCPSAVQIGSTGVIKRGTELMATITQFEGCGGKYGHVRVEGVNLFRASIRLVGGGSFTPPTQGARGQRDVWTFSKALNDKCTAAEATMQIGEEALKGRSGSSC</sequence>
<reference evidence="2 3" key="1">
    <citation type="submission" date="2020-03" db="EMBL/GenBank/DDBJ databases">
        <title>Isolation and identification of active actinomycetes.</title>
        <authorList>
            <person name="Sun X."/>
        </authorList>
    </citation>
    <scope>NUCLEOTIDE SEQUENCE [LARGE SCALE GENOMIC DNA]</scope>
    <source>
        <strain evidence="2 3">NEAU-D13</strain>
    </source>
</reference>
<keyword evidence="1" id="KW-0732">Signal</keyword>
<organism evidence="2 3">
    <name type="scientific">Lentzea alba</name>
    <dbReference type="NCBI Taxonomy" id="2714351"/>
    <lineage>
        <taxon>Bacteria</taxon>
        <taxon>Bacillati</taxon>
        <taxon>Actinomycetota</taxon>
        <taxon>Actinomycetes</taxon>
        <taxon>Pseudonocardiales</taxon>
        <taxon>Pseudonocardiaceae</taxon>
        <taxon>Lentzea</taxon>
    </lineage>
</organism>
<comment type="caution">
    <text evidence="2">The sequence shown here is derived from an EMBL/GenBank/DDBJ whole genome shotgun (WGS) entry which is preliminary data.</text>
</comment>
<dbReference type="EMBL" id="JAAMPJ010000006">
    <property type="protein sequence ID" value="NGY61968.1"/>
    <property type="molecule type" value="Genomic_DNA"/>
</dbReference>
<feature type="chain" id="PRO_5028866974" description="Secreted protein" evidence="1">
    <location>
        <begin position="23"/>
        <end position="131"/>
    </location>
</feature>
<protein>
    <recommendedName>
        <fullName evidence="4">Secreted protein</fullName>
    </recommendedName>
</protein>
<dbReference type="AlphaFoldDB" id="A0A7C9RSV8"/>
<evidence type="ECO:0000256" key="1">
    <source>
        <dbReference type="SAM" id="SignalP"/>
    </source>
</evidence>
<feature type="signal peptide" evidence="1">
    <location>
        <begin position="1"/>
        <end position="22"/>
    </location>
</feature>
<proteinExistence type="predicted"/>
<keyword evidence="3" id="KW-1185">Reference proteome</keyword>
<evidence type="ECO:0008006" key="4">
    <source>
        <dbReference type="Google" id="ProtNLM"/>
    </source>
</evidence>
<gene>
    <name evidence="2" type="ORF">G7043_23850</name>
</gene>
<evidence type="ECO:0000313" key="3">
    <source>
        <dbReference type="Proteomes" id="UP000481360"/>
    </source>
</evidence>
<accession>A0A7C9RSV8</accession>